<proteinExistence type="predicted"/>
<dbReference type="RefSeq" id="WP_251870472.1">
    <property type="nucleotide sequence ID" value="NZ_CP098755.1"/>
</dbReference>
<evidence type="ECO:0000313" key="2">
    <source>
        <dbReference type="Proteomes" id="UP001056500"/>
    </source>
</evidence>
<reference evidence="1" key="1">
    <citation type="submission" date="2022-06" db="EMBL/GenBank/DDBJ databases">
        <title>Genome sequencing of Brevibacillus sp. BB3-R1.</title>
        <authorList>
            <person name="Heo J."/>
            <person name="Lee D."/>
            <person name="Won M."/>
            <person name="Han B.-H."/>
            <person name="Hong S.-B."/>
            <person name="Kwon S.-W."/>
        </authorList>
    </citation>
    <scope>NUCLEOTIDE SEQUENCE</scope>
    <source>
        <strain evidence="1">BB3-R1</strain>
    </source>
</reference>
<protein>
    <submittedName>
        <fullName evidence="1">Uncharacterized protein</fullName>
    </submittedName>
</protein>
<keyword evidence="2" id="KW-1185">Reference proteome</keyword>
<organism evidence="1 2">
    <name type="scientific">Brevibacillus ruminantium</name>
    <dbReference type="NCBI Taxonomy" id="2950604"/>
    <lineage>
        <taxon>Bacteria</taxon>
        <taxon>Bacillati</taxon>
        <taxon>Bacillota</taxon>
        <taxon>Bacilli</taxon>
        <taxon>Bacillales</taxon>
        <taxon>Paenibacillaceae</taxon>
        <taxon>Brevibacillus</taxon>
    </lineage>
</organism>
<evidence type="ECO:0000313" key="1">
    <source>
        <dbReference type="EMBL" id="USG63390.1"/>
    </source>
</evidence>
<accession>A0ABY4W889</accession>
<dbReference type="Proteomes" id="UP001056500">
    <property type="component" value="Chromosome"/>
</dbReference>
<dbReference type="EMBL" id="CP098755">
    <property type="protein sequence ID" value="USG63390.1"/>
    <property type="molecule type" value="Genomic_DNA"/>
</dbReference>
<name>A0ABY4W889_9BACL</name>
<sequence length="172" mass="19582">MYVVTRKEVTGGGTIVNVLGEQIESDSSGAFLLPGRLIAALKPSDLPVNLRFTLQDSLPCGVRFYQEDYVVFEKEARAPVFQIEVTSTYQPDDWDGLFPLADTLSARFHHLQSFKEVEVTAAHLDETASVLTYQFRWEEQEDCDLENMLLSIWEIISKLEEQGNARLWHKGK</sequence>
<gene>
    <name evidence="1" type="ORF">NDK47_14490</name>
</gene>